<dbReference type="InterPro" id="IPR001254">
    <property type="entry name" value="Trypsin_dom"/>
</dbReference>
<dbReference type="PANTHER" id="PTHR24252">
    <property type="entry name" value="ACROSIN-RELATED"/>
    <property type="match status" value="1"/>
</dbReference>
<organism evidence="3 4">
    <name type="scientific">Daphnia pulex</name>
    <name type="common">Water flea</name>
    <dbReference type="NCBI Taxonomy" id="6669"/>
    <lineage>
        <taxon>Eukaryota</taxon>
        <taxon>Metazoa</taxon>
        <taxon>Ecdysozoa</taxon>
        <taxon>Arthropoda</taxon>
        <taxon>Crustacea</taxon>
        <taxon>Branchiopoda</taxon>
        <taxon>Diplostraca</taxon>
        <taxon>Cladocera</taxon>
        <taxon>Anomopoda</taxon>
        <taxon>Daphniidae</taxon>
        <taxon>Daphnia</taxon>
    </lineage>
</organism>
<feature type="domain" description="Peptidase S1" evidence="2">
    <location>
        <begin position="10"/>
        <end position="84"/>
    </location>
</feature>
<evidence type="ECO:0000313" key="4">
    <source>
        <dbReference type="Proteomes" id="UP000000305"/>
    </source>
</evidence>
<evidence type="ECO:0000259" key="2">
    <source>
        <dbReference type="PROSITE" id="PS50240"/>
    </source>
</evidence>
<dbReference type="InParanoid" id="E9HXS1"/>
<dbReference type="HOGENOM" id="CLU_2529743_0_0_1"/>
<dbReference type="PhylomeDB" id="E9HXS1"/>
<gene>
    <name evidence="3" type="ORF">DAPPUDRAFT_67085</name>
</gene>
<protein>
    <recommendedName>
        <fullName evidence="2">Peptidase S1 domain-containing protein</fullName>
    </recommendedName>
</protein>
<dbReference type="KEGG" id="dpx:DAPPUDRAFT_67085"/>
<evidence type="ECO:0000256" key="1">
    <source>
        <dbReference type="ARBA" id="ARBA00023157"/>
    </source>
</evidence>
<dbReference type="InterPro" id="IPR009003">
    <property type="entry name" value="Peptidase_S1_PA"/>
</dbReference>
<dbReference type="InterPro" id="IPR043504">
    <property type="entry name" value="Peptidase_S1_PA_chymotrypsin"/>
</dbReference>
<proteinExistence type="predicted"/>
<reference evidence="3 4" key="1">
    <citation type="journal article" date="2011" name="Science">
        <title>The ecoresponsive genome of Daphnia pulex.</title>
        <authorList>
            <person name="Colbourne J.K."/>
            <person name="Pfrender M.E."/>
            <person name="Gilbert D."/>
            <person name="Thomas W.K."/>
            <person name="Tucker A."/>
            <person name="Oakley T.H."/>
            <person name="Tokishita S."/>
            <person name="Aerts A."/>
            <person name="Arnold G.J."/>
            <person name="Basu M.K."/>
            <person name="Bauer D.J."/>
            <person name="Caceres C.E."/>
            <person name="Carmel L."/>
            <person name="Casola C."/>
            <person name="Choi J.H."/>
            <person name="Detter J.C."/>
            <person name="Dong Q."/>
            <person name="Dusheyko S."/>
            <person name="Eads B.D."/>
            <person name="Frohlich T."/>
            <person name="Geiler-Samerotte K.A."/>
            <person name="Gerlach D."/>
            <person name="Hatcher P."/>
            <person name="Jogdeo S."/>
            <person name="Krijgsveld J."/>
            <person name="Kriventseva E.V."/>
            <person name="Kultz D."/>
            <person name="Laforsch C."/>
            <person name="Lindquist E."/>
            <person name="Lopez J."/>
            <person name="Manak J.R."/>
            <person name="Muller J."/>
            <person name="Pangilinan J."/>
            <person name="Patwardhan R.P."/>
            <person name="Pitluck S."/>
            <person name="Pritham E.J."/>
            <person name="Rechtsteiner A."/>
            <person name="Rho M."/>
            <person name="Rogozin I.B."/>
            <person name="Sakarya O."/>
            <person name="Salamov A."/>
            <person name="Schaack S."/>
            <person name="Shapiro H."/>
            <person name="Shiga Y."/>
            <person name="Skalitzky C."/>
            <person name="Smith Z."/>
            <person name="Souvorov A."/>
            <person name="Sung W."/>
            <person name="Tang Z."/>
            <person name="Tsuchiya D."/>
            <person name="Tu H."/>
            <person name="Vos H."/>
            <person name="Wang M."/>
            <person name="Wolf Y.I."/>
            <person name="Yamagata H."/>
            <person name="Yamada T."/>
            <person name="Ye Y."/>
            <person name="Shaw J.R."/>
            <person name="Andrews J."/>
            <person name="Crease T.J."/>
            <person name="Tang H."/>
            <person name="Lucas S.M."/>
            <person name="Robertson H.M."/>
            <person name="Bork P."/>
            <person name="Koonin E.V."/>
            <person name="Zdobnov E.M."/>
            <person name="Grigoriev I.V."/>
            <person name="Lynch M."/>
            <person name="Boore J.L."/>
        </authorList>
    </citation>
    <scope>NUCLEOTIDE SEQUENCE [LARGE SCALE GENOMIC DNA]</scope>
</reference>
<evidence type="ECO:0000313" key="3">
    <source>
        <dbReference type="EMBL" id="EFX63460.1"/>
    </source>
</evidence>
<dbReference type="OrthoDB" id="6380950at2759"/>
<keyword evidence="4" id="KW-1185">Reference proteome</keyword>
<dbReference type="PROSITE" id="PS50240">
    <property type="entry name" value="TRYPSIN_DOM"/>
    <property type="match status" value="1"/>
</dbReference>
<name>E9HXS1_DAPPU</name>
<accession>E9HXS1</accession>
<dbReference type="GO" id="GO:0006508">
    <property type="term" value="P:proteolysis"/>
    <property type="evidence" value="ECO:0007669"/>
    <property type="project" value="InterPro"/>
</dbReference>
<dbReference type="PANTHER" id="PTHR24252:SF7">
    <property type="entry name" value="HYALIN"/>
    <property type="match status" value="1"/>
</dbReference>
<dbReference type="Proteomes" id="UP000000305">
    <property type="component" value="Unassembled WGS sequence"/>
</dbReference>
<dbReference type="AlphaFoldDB" id="E9HXS1"/>
<dbReference type="eggNOG" id="KOG3627">
    <property type="taxonomic scope" value="Eukaryota"/>
</dbReference>
<sequence length="84" mass="9134">MVDSISSNRIVGGAETQPNEFPWQALLQVEMQSGNAYACGGTLIADRWILTAARCLVVGRQACTLPFVAVLHGFKKLSLHLPHQ</sequence>
<dbReference type="EMBL" id="GL733067">
    <property type="protein sequence ID" value="EFX63460.1"/>
    <property type="molecule type" value="Genomic_DNA"/>
</dbReference>
<dbReference type="Gene3D" id="2.40.10.10">
    <property type="entry name" value="Trypsin-like serine proteases"/>
    <property type="match status" value="1"/>
</dbReference>
<dbReference type="GO" id="GO:0004252">
    <property type="term" value="F:serine-type endopeptidase activity"/>
    <property type="evidence" value="ECO:0007669"/>
    <property type="project" value="InterPro"/>
</dbReference>
<dbReference type="Pfam" id="PF00089">
    <property type="entry name" value="Trypsin"/>
    <property type="match status" value="1"/>
</dbReference>
<keyword evidence="1" id="KW-1015">Disulfide bond</keyword>
<dbReference type="SUPFAM" id="SSF50494">
    <property type="entry name" value="Trypsin-like serine proteases"/>
    <property type="match status" value="1"/>
</dbReference>